<evidence type="ECO:0000256" key="1">
    <source>
        <dbReference type="SAM" id="MobiDB-lite"/>
    </source>
</evidence>
<gene>
    <name evidence="2" type="ORF">PGLA1383_LOCUS2149</name>
    <name evidence="3" type="ORF">PGLA2088_LOCUS51446</name>
</gene>
<accession>A0A813M0K7</accession>
<reference evidence="3" key="1">
    <citation type="submission" date="2021-02" db="EMBL/GenBank/DDBJ databases">
        <authorList>
            <person name="Dougan E. K."/>
            <person name="Rhodes N."/>
            <person name="Thang M."/>
            <person name="Chan C."/>
        </authorList>
    </citation>
    <scope>NUCLEOTIDE SEQUENCE</scope>
</reference>
<comment type="caution">
    <text evidence="3">The sequence shown here is derived from an EMBL/GenBank/DDBJ whole genome shotgun (WGS) entry which is preliminary data.</text>
</comment>
<dbReference type="AlphaFoldDB" id="A0A813M0K7"/>
<organism evidence="3 4">
    <name type="scientific">Polarella glacialis</name>
    <name type="common">Dinoflagellate</name>
    <dbReference type="NCBI Taxonomy" id="89957"/>
    <lineage>
        <taxon>Eukaryota</taxon>
        <taxon>Sar</taxon>
        <taxon>Alveolata</taxon>
        <taxon>Dinophyceae</taxon>
        <taxon>Suessiales</taxon>
        <taxon>Suessiaceae</taxon>
        <taxon>Polarella</taxon>
    </lineage>
</organism>
<protein>
    <recommendedName>
        <fullName evidence="6">C3H1-type domain-containing protein</fullName>
    </recommendedName>
</protein>
<feature type="region of interest" description="Disordered" evidence="1">
    <location>
        <begin position="89"/>
        <end position="112"/>
    </location>
</feature>
<evidence type="ECO:0000313" key="3">
    <source>
        <dbReference type="EMBL" id="CAE8743541.1"/>
    </source>
</evidence>
<sequence length="112" mass="12587">MMRYFLVSDKSDFGGSEDTVSERGDSCALFDPDASDRDLPLLARPKAYPLRDIHEELLRNDHANGACKPCLFYNRKIGCAKGIACGFCHSHPKTNSHPKTKTEKRKSEKQSK</sequence>
<name>A0A813M0K7_POLGL</name>
<dbReference type="EMBL" id="CAJNNW010037653">
    <property type="protein sequence ID" value="CAE8743541.1"/>
    <property type="molecule type" value="Genomic_DNA"/>
</dbReference>
<proteinExistence type="predicted"/>
<dbReference type="Proteomes" id="UP000626109">
    <property type="component" value="Unassembled WGS sequence"/>
</dbReference>
<evidence type="ECO:0008006" key="6">
    <source>
        <dbReference type="Google" id="ProtNLM"/>
    </source>
</evidence>
<feature type="compositionally biased region" description="Basic residues" evidence="1">
    <location>
        <begin position="90"/>
        <end position="104"/>
    </location>
</feature>
<dbReference type="EMBL" id="CAJNNV010000629">
    <property type="protein sequence ID" value="CAE8583164.1"/>
    <property type="molecule type" value="Genomic_DNA"/>
</dbReference>
<feature type="region of interest" description="Disordered" evidence="1">
    <location>
        <begin position="1"/>
        <end position="24"/>
    </location>
</feature>
<evidence type="ECO:0000313" key="4">
    <source>
        <dbReference type="Proteomes" id="UP000626109"/>
    </source>
</evidence>
<keyword evidence="5" id="KW-1185">Reference proteome</keyword>
<evidence type="ECO:0000313" key="5">
    <source>
        <dbReference type="Proteomes" id="UP000654075"/>
    </source>
</evidence>
<evidence type="ECO:0000313" key="2">
    <source>
        <dbReference type="EMBL" id="CAE8583164.1"/>
    </source>
</evidence>
<dbReference type="Proteomes" id="UP000654075">
    <property type="component" value="Unassembled WGS sequence"/>
</dbReference>